<accession>A0A523XVL9</accession>
<sequence>MRKVLTVLCAALVTWVALPSLVCALDWNIQTVDGPGNVGWYCSLALDTSNHPHISYLHSAANDYLKYAYNVGAGWNIDTLDQGPSLGCTDIAVDDTGHYYIAYEDVQNADLKLALGRYDQPGGGGSLITVDSVGDVGTYLSIDLDTFGLHGLPHISY</sequence>
<feature type="signal peptide" evidence="1">
    <location>
        <begin position="1"/>
        <end position="24"/>
    </location>
</feature>
<reference evidence="2 3" key="1">
    <citation type="submission" date="2019-03" db="EMBL/GenBank/DDBJ databases">
        <title>Metabolic potential of uncultured bacteria and archaea associated with petroleum seepage in deep-sea sediments.</title>
        <authorList>
            <person name="Dong X."/>
            <person name="Hubert C."/>
        </authorList>
    </citation>
    <scope>NUCLEOTIDE SEQUENCE [LARGE SCALE GENOMIC DNA]</scope>
    <source>
        <strain evidence="2">E29_bin36</strain>
    </source>
</reference>
<dbReference type="EMBL" id="SOIP01000036">
    <property type="protein sequence ID" value="TET83322.1"/>
    <property type="molecule type" value="Genomic_DNA"/>
</dbReference>
<evidence type="ECO:0000313" key="2">
    <source>
        <dbReference type="EMBL" id="TET83322.1"/>
    </source>
</evidence>
<comment type="caution">
    <text evidence="2">The sequence shown here is derived from an EMBL/GenBank/DDBJ whole genome shotgun (WGS) entry which is preliminary data.</text>
</comment>
<protein>
    <submittedName>
        <fullName evidence="2">Uncharacterized protein</fullName>
    </submittedName>
</protein>
<proteinExistence type="predicted"/>
<dbReference type="AlphaFoldDB" id="A0A523XVL9"/>
<name>A0A523XVL9_UNCT6</name>
<dbReference type="Proteomes" id="UP000315534">
    <property type="component" value="Unassembled WGS sequence"/>
</dbReference>
<evidence type="ECO:0000313" key="3">
    <source>
        <dbReference type="Proteomes" id="UP000315534"/>
    </source>
</evidence>
<evidence type="ECO:0000256" key="1">
    <source>
        <dbReference type="SAM" id="SignalP"/>
    </source>
</evidence>
<organism evidence="2 3">
    <name type="scientific">candidate division TA06 bacterium</name>
    <dbReference type="NCBI Taxonomy" id="2250710"/>
    <lineage>
        <taxon>Bacteria</taxon>
        <taxon>Bacteria division TA06</taxon>
    </lineage>
</organism>
<dbReference type="Gene3D" id="2.120.10.70">
    <property type="entry name" value="Fucose-specific lectin"/>
    <property type="match status" value="1"/>
</dbReference>
<feature type="non-terminal residue" evidence="2">
    <location>
        <position position="157"/>
    </location>
</feature>
<keyword evidence="1" id="KW-0732">Signal</keyword>
<feature type="chain" id="PRO_5022133196" evidence="1">
    <location>
        <begin position="25"/>
        <end position="157"/>
    </location>
</feature>
<gene>
    <name evidence="2" type="ORF">E3J38_00660</name>
</gene>